<feature type="region of interest" description="Disordered" evidence="1">
    <location>
        <begin position="27"/>
        <end position="113"/>
    </location>
</feature>
<gene>
    <name evidence="2" type="ORF">KC01_LOCUS754</name>
</gene>
<proteinExistence type="predicted"/>
<feature type="compositionally biased region" description="Polar residues" evidence="1">
    <location>
        <begin position="27"/>
        <end position="40"/>
    </location>
</feature>
<name>A0AAV2ISA7_KNICA</name>
<keyword evidence="3" id="KW-1185">Reference proteome</keyword>
<protein>
    <submittedName>
        <fullName evidence="2">Uncharacterized protein</fullName>
    </submittedName>
</protein>
<evidence type="ECO:0000313" key="2">
    <source>
        <dbReference type="EMBL" id="CAL1568063.1"/>
    </source>
</evidence>
<evidence type="ECO:0000313" key="3">
    <source>
        <dbReference type="Proteomes" id="UP001497482"/>
    </source>
</evidence>
<feature type="compositionally biased region" description="Low complexity" evidence="1">
    <location>
        <begin position="89"/>
        <end position="107"/>
    </location>
</feature>
<reference evidence="2 3" key="1">
    <citation type="submission" date="2024-04" db="EMBL/GenBank/DDBJ databases">
        <authorList>
            <person name="Waldvogel A.-M."/>
            <person name="Schoenle A."/>
        </authorList>
    </citation>
    <scope>NUCLEOTIDE SEQUENCE [LARGE SCALE GENOMIC DNA]</scope>
</reference>
<accession>A0AAV2ISA7</accession>
<sequence length="113" mass="12248">MEMEMEEDEEEEGNFYVVTRPALGEAITSTVPSQAGTPLQPNHPPVSEPSGGSLRQPPHQFPEGPRRTTRATAGRHPNQYHLPTTASLRSGGAATSRVSSASSMVSAYFRPWD</sequence>
<dbReference type="EMBL" id="OZ035823">
    <property type="protein sequence ID" value="CAL1568063.1"/>
    <property type="molecule type" value="Genomic_DNA"/>
</dbReference>
<organism evidence="2 3">
    <name type="scientific">Knipowitschia caucasica</name>
    <name type="common">Caucasian dwarf goby</name>
    <name type="synonym">Pomatoschistus caucasicus</name>
    <dbReference type="NCBI Taxonomy" id="637954"/>
    <lineage>
        <taxon>Eukaryota</taxon>
        <taxon>Metazoa</taxon>
        <taxon>Chordata</taxon>
        <taxon>Craniata</taxon>
        <taxon>Vertebrata</taxon>
        <taxon>Euteleostomi</taxon>
        <taxon>Actinopterygii</taxon>
        <taxon>Neopterygii</taxon>
        <taxon>Teleostei</taxon>
        <taxon>Neoteleostei</taxon>
        <taxon>Acanthomorphata</taxon>
        <taxon>Gobiaria</taxon>
        <taxon>Gobiiformes</taxon>
        <taxon>Gobioidei</taxon>
        <taxon>Gobiidae</taxon>
        <taxon>Gobiinae</taxon>
        <taxon>Knipowitschia</taxon>
    </lineage>
</organism>
<dbReference type="Proteomes" id="UP001497482">
    <property type="component" value="Chromosome 1"/>
</dbReference>
<evidence type="ECO:0000256" key="1">
    <source>
        <dbReference type="SAM" id="MobiDB-lite"/>
    </source>
</evidence>
<dbReference type="AlphaFoldDB" id="A0AAV2ISA7"/>